<dbReference type="SUPFAM" id="SSF56935">
    <property type="entry name" value="Porins"/>
    <property type="match status" value="1"/>
</dbReference>
<dbReference type="InParanoid" id="A0A1B1AK79"/>
<protein>
    <recommendedName>
        <fullName evidence="4">Outer membrane protein beta-barrel domain-containing protein</fullName>
    </recommendedName>
</protein>
<keyword evidence="3" id="KW-1185">Reference proteome</keyword>
<feature type="signal peptide" evidence="1">
    <location>
        <begin position="1"/>
        <end position="22"/>
    </location>
</feature>
<feature type="chain" id="PRO_5008518944" description="Outer membrane protein beta-barrel domain-containing protein" evidence="1">
    <location>
        <begin position="23"/>
        <end position="256"/>
    </location>
</feature>
<reference evidence="2 3" key="1">
    <citation type="submission" date="2015-11" db="EMBL/GenBank/DDBJ databases">
        <title>Whole-Genome Sequence of Candidatus Oderbacter manganicum from the National Park Lower Oder Valley, Germany.</title>
        <authorList>
            <person name="Braun B."/>
            <person name="Liere K."/>
            <person name="Szewzyk U."/>
        </authorList>
    </citation>
    <scope>NUCLEOTIDE SEQUENCE [LARGE SCALE GENOMIC DNA]</scope>
    <source>
        <strain evidence="2 3">OTSz_A_272</strain>
    </source>
</reference>
<dbReference type="OrthoDB" id="7686946at2"/>
<dbReference type="STRING" id="1759059.ATE48_14140"/>
<keyword evidence="1" id="KW-0732">Signal</keyword>
<evidence type="ECO:0008006" key="4">
    <source>
        <dbReference type="Google" id="ProtNLM"/>
    </source>
</evidence>
<evidence type="ECO:0000313" key="3">
    <source>
        <dbReference type="Proteomes" id="UP000092498"/>
    </source>
</evidence>
<name>A0A1B1AK79_9PROT</name>
<sequence length="256" mass="27078">MKKLLLGAAAALAVAAPGMASAETSGNIDVSIGNTDWDNGSEFDTTTLGGAVQFDAMDGWAVSLEGRTVLQQWDGSSGDSSHGYAAVHADTNAGAWDFGGWVGLLNYYGDGGTTIGLETRTNFGNFSAQGSIGLAQFDQFFDYDAMNYNVQGAYFFTPNFSVNGNVTITEIDYTFGDTDMTDYGIGAAYGFGGGFEVYGGYVKSEMDYSGGGNDETDTFNLGLRFHFNGGTLQDYANDGASWGGVRAISDAFTRWD</sequence>
<dbReference type="AlphaFoldDB" id="A0A1B1AK79"/>
<accession>A0A1B1AK79</accession>
<dbReference type="InterPro" id="IPR023614">
    <property type="entry name" value="Porin_dom_sf"/>
</dbReference>
<evidence type="ECO:0000256" key="1">
    <source>
        <dbReference type="SAM" id="SignalP"/>
    </source>
</evidence>
<dbReference type="RefSeq" id="WP_066772563.1">
    <property type="nucleotide sequence ID" value="NZ_CP013244.1"/>
</dbReference>
<dbReference type="Proteomes" id="UP000092498">
    <property type="component" value="Chromosome"/>
</dbReference>
<evidence type="ECO:0000313" key="2">
    <source>
        <dbReference type="EMBL" id="ANP46974.1"/>
    </source>
</evidence>
<dbReference type="EMBL" id="CP013244">
    <property type="protein sequence ID" value="ANP46974.1"/>
    <property type="molecule type" value="Genomic_DNA"/>
</dbReference>
<gene>
    <name evidence="2" type="ORF">ATE48_14140</name>
</gene>
<proteinExistence type="predicted"/>
<dbReference type="Gene3D" id="2.40.160.10">
    <property type="entry name" value="Porin"/>
    <property type="match status" value="1"/>
</dbReference>
<dbReference type="KEGG" id="cbot:ATE48_14140"/>
<organism evidence="2 3">
    <name type="scientific">Candidatus Viadribacter manganicus</name>
    <dbReference type="NCBI Taxonomy" id="1759059"/>
    <lineage>
        <taxon>Bacteria</taxon>
        <taxon>Pseudomonadati</taxon>
        <taxon>Pseudomonadota</taxon>
        <taxon>Alphaproteobacteria</taxon>
        <taxon>Hyphomonadales</taxon>
        <taxon>Hyphomonadaceae</taxon>
        <taxon>Candidatus Viadribacter</taxon>
    </lineage>
</organism>